<gene>
    <name evidence="2" type="ORF">M6B38_311920</name>
    <name evidence="1" type="ORF">M6B38_351535</name>
</gene>
<proteinExistence type="predicted"/>
<reference evidence="1" key="2">
    <citation type="submission" date="2023-04" db="EMBL/GenBank/DDBJ databases">
        <authorList>
            <person name="Bruccoleri R.E."/>
            <person name="Oakeley E.J."/>
            <person name="Faust A.-M."/>
            <person name="Dessus-Babus S."/>
            <person name="Altorfer M."/>
            <person name="Burckhardt D."/>
            <person name="Oertli M."/>
            <person name="Naumann U."/>
            <person name="Petersen F."/>
            <person name="Wong J."/>
        </authorList>
    </citation>
    <scope>NUCLEOTIDE SEQUENCE</scope>
    <source>
        <strain evidence="1">GSM-AAB239-AS_SAM_17_03QT</strain>
        <tissue evidence="1">Leaf</tissue>
    </source>
</reference>
<dbReference type="EMBL" id="JANAVB010017198">
    <property type="protein sequence ID" value="KAJ6830763.1"/>
    <property type="molecule type" value="Genomic_DNA"/>
</dbReference>
<evidence type="ECO:0000313" key="3">
    <source>
        <dbReference type="Proteomes" id="UP001140949"/>
    </source>
</evidence>
<reference evidence="1" key="1">
    <citation type="journal article" date="2023" name="GigaByte">
        <title>Genome assembly of the bearded iris, Iris pallida Lam.</title>
        <authorList>
            <person name="Bruccoleri R.E."/>
            <person name="Oakeley E.J."/>
            <person name="Faust A.M.E."/>
            <person name="Altorfer M."/>
            <person name="Dessus-Babus S."/>
            <person name="Burckhardt D."/>
            <person name="Oertli M."/>
            <person name="Naumann U."/>
            <person name="Petersen F."/>
            <person name="Wong J."/>
        </authorList>
    </citation>
    <scope>NUCLEOTIDE SEQUENCE</scope>
    <source>
        <strain evidence="1">GSM-AAB239-AS_SAM_17_03QT</strain>
    </source>
</reference>
<organism evidence="1 3">
    <name type="scientific">Iris pallida</name>
    <name type="common">Sweet iris</name>
    <dbReference type="NCBI Taxonomy" id="29817"/>
    <lineage>
        <taxon>Eukaryota</taxon>
        <taxon>Viridiplantae</taxon>
        <taxon>Streptophyta</taxon>
        <taxon>Embryophyta</taxon>
        <taxon>Tracheophyta</taxon>
        <taxon>Spermatophyta</taxon>
        <taxon>Magnoliopsida</taxon>
        <taxon>Liliopsida</taxon>
        <taxon>Asparagales</taxon>
        <taxon>Iridaceae</taxon>
        <taxon>Iridoideae</taxon>
        <taxon>Irideae</taxon>
        <taxon>Iris</taxon>
    </lineage>
</organism>
<dbReference type="PANTHER" id="PTHR36393:SF1">
    <property type="entry name" value="SULFATE ADENYLYLTRANSFERASE SUBUNIT"/>
    <property type="match status" value="1"/>
</dbReference>
<dbReference type="AlphaFoldDB" id="A0AAX6GQC8"/>
<dbReference type="EMBL" id="JANAVB010009599">
    <property type="protein sequence ID" value="KAJ6839870.1"/>
    <property type="molecule type" value="Genomic_DNA"/>
</dbReference>
<dbReference type="PANTHER" id="PTHR36393">
    <property type="entry name" value="SULFATE ADENYLYLTRANSFERASE SUBUNIT"/>
    <property type="match status" value="1"/>
</dbReference>
<name>A0AAX6GQC8_IRIPA</name>
<keyword evidence="3" id="KW-1185">Reference proteome</keyword>
<protein>
    <submittedName>
        <fullName evidence="1">Uncharacterized protein</fullName>
    </submittedName>
</protein>
<accession>A0AAX6GQC8</accession>
<dbReference type="Proteomes" id="UP001140949">
    <property type="component" value="Unassembled WGS sequence"/>
</dbReference>
<evidence type="ECO:0000313" key="1">
    <source>
        <dbReference type="EMBL" id="KAJ6830763.1"/>
    </source>
</evidence>
<sequence>MAQMLKLQPSLPSLFTSRTSTLINANPNPKWNVLQKQLRCDGRHSCLFSDGRKQQEQARKALESALGGKKTEFEKWDKEIQKREQMGGGGASGGGGWFGGRWFGWFGEDRFWEEAQQAILAILGILSLYLLLAKGDVMFALVSNSLLFALRGSRNWFTFVLSILSGKASLSGTSLEPRPASEEMFETKMSAKERVVKKWGTD</sequence>
<comment type="caution">
    <text evidence="1">The sequence shown here is derived from an EMBL/GenBank/DDBJ whole genome shotgun (WGS) entry which is preliminary data.</text>
</comment>
<evidence type="ECO:0000313" key="2">
    <source>
        <dbReference type="EMBL" id="KAJ6839870.1"/>
    </source>
</evidence>